<name>A0A4Y3JBY2_ACIPI</name>
<dbReference type="AlphaFoldDB" id="A0A4Y3JBY2"/>
<proteinExistence type="predicted"/>
<sequence length="63" mass="7212">MGFFNAIFLLAERITVQTGPAKYRLLAGLFILLLSKNELFYNLLKNNKNLYTAVSLPVIQDDY</sequence>
<gene>
    <name evidence="1" type="ORF">PA3_32950</name>
</gene>
<protein>
    <submittedName>
        <fullName evidence="1">Uncharacterized protein</fullName>
    </submittedName>
</protein>
<dbReference type="EMBL" id="BJLJ01000015">
    <property type="protein sequence ID" value="GEA69137.1"/>
    <property type="molecule type" value="Genomic_DNA"/>
</dbReference>
<comment type="caution">
    <text evidence="1">The sequence shown here is derived from an EMBL/GenBank/DDBJ whole genome shotgun (WGS) entry which is preliminary data.</text>
</comment>
<reference evidence="1 2" key="1">
    <citation type="submission" date="2019-06" db="EMBL/GenBank/DDBJ databases">
        <title>Whole genome shotgun sequence of Acinetobacter pittii NBRC 110514.</title>
        <authorList>
            <person name="Hosoyama A."/>
            <person name="Uohara A."/>
            <person name="Ohji S."/>
            <person name="Ichikawa N."/>
        </authorList>
    </citation>
    <scope>NUCLEOTIDE SEQUENCE [LARGE SCALE GENOMIC DNA]</scope>
    <source>
        <strain evidence="1 2">NBRC 110514</strain>
    </source>
</reference>
<accession>A0A4Y3JBY2</accession>
<evidence type="ECO:0000313" key="1">
    <source>
        <dbReference type="EMBL" id="GEA69137.1"/>
    </source>
</evidence>
<dbReference type="Proteomes" id="UP000317717">
    <property type="component" value="Unassembled WGS sequence"/>
</dbReference>
<organism evidence="1 2">
    <name type="scientific">Acinetobacter pittii</name>
    <name type="common">Acinetobacter genomosp. 3</name>
    <dbReference type="NCBI Taxonomy" id="48296"/>
    <lineage>
        <taxon>Bacteria</taxon>
        <taxon>Pseudomonadati</taxon>
        <taxon>Pseudomonadota</taxon>
        <taxon>Gammaproteobacteria</taxon>
        <taxon>Moraxellales</taxon>
        <taxon>Moraxellaceae</taxon>
        <taxon>Acinetobacter</taxon>
        <taxon>Acinetobacter calcoaceticus/baumannii complex</taxon>
    </lineage>
</organism>
<evidence type="ECO:0000313" key="2">
    <source>
        <dbReference type="Proteomes" id="UP000317717"/>
    </source>
</evidence>